<accession>A0AAD7T2P4</accession>
<evidence type="ECO:0000313" key="2">
    <source>
        <dbReference type="EMBL" id="KAJ8413297.1"/>
    </source>
</evidence>
<proteinExistence type="predicted"/>
<sequence length="211" mass="23293">MGQIVNNVLRPVPQGSAAQRRAPSALLRSQLLSGAAGPRHSPLRSPFPMPSRRRESARREKSQTGATASACSPDDNDGRRRYGGDDLRRWTVLISARVKRQRLQLKDVTGESNMHLSLMKSNAQIANLKCVGGDAPYKGLAIAARTRETLRWNLSPAALRGASYKAACHCAHCNSAERYADLYTHWTDREHSWDCLMELFLGSRIKSASPA</sequence>
<comment type="caution">
    <text evidence="2">The sequence shown here is derived from an EMBL/GenBank/DDBJ whole genome shotgun (WGS) entry which is preliminary data.</text>
</comment>
<dbReference type="AlphaFoldDB" id="A0AAD7T2P4"/>
<evidence type="ECO:0000256" key="1">
    <source>
        <dbReference type="SAM" id="MobiDB-lite"/>
    </source>
</evidence>
<feature type="compositionally biased region" description="Basic and acidic residues" evidence="1">
    <location>
        <begin position="52"/>
        <end position="62"/>
    </location>
</feature>
<name>A0AAD7T2P4_9TELE</name>
<gene>
    <name evidence="2" type="ORF">AAFF_G00092930</name>
</gene>
<organism evidence="2 3">
    <name type="scientific">Aldrovandia affinis</name>
    <dbReference type="NCBI Taxonomy" id="143900"/>
    <lineage>
        <taxon>Eukaryota</taxon>
        <taxon>Metazoa</taxon>
        <taxon>Chordata</taxon>
        <taxon>Craniata</taxon>
        <taxon>Vertebrata</taxon>
        <taxon>Euteleostomi</taxon>
        <taxon>Actinopterygii</taxon>
        <taxon>Neopterygii</taxon>
        <taxon>Teleostei</taxon>
        <taxon>Notacanthiformes</taxon>
        <taxon>Halosauridae</taxon>
        <taxon>Aldrovandia</taxon>
    </lineage>
</organism>
<feature type="region of interest" description="Disordered" evidence="1">
    <location>
        <begin position="14"/>
        <end position="82"/>
    </location>
</feature>
<evidence type="ECO:0000313" key="3">
    <source>
        <dbReference type="Proteomes" id="UP001221898"/>
    </source>
</evidence>
<keyword evidence="3" id="KW-1185">Reference proteome</keyword>
<dbReference type="EMBL" id="JAINUG010000016">
    <property type="protein sequence ID" value="KAJ8413297.1"/>
    <property type="molecule type" value="Genomic_DNA"/>
</dbReference>
<protein>
    <submittedName>
        <fullName evidence="2">Uncharacterized protein</fullName>
    </submittedName>
</protein>
<dbReference type="Proteomes" id="UP001221898">
    <property type="component" value="Unassembled WGS sequence"/>
</dbReference>
<reference evidence="2" key="1">
    <citation type="journal article" date="2023" name="Science">
        <title>Genome structures resolve the early diversification of teleost fishes.</title>
        <authorList>
            <person name="Parey E."/>
            <person name="Louis A."/>
            <person name="Montfort J."/>
            <person name="Bouchez O."/>
            <person name="Roques C."/>
            <person name="Iampietro C."/>
            <person name="Lluch J."/>
            <person name="Castinel A."/>
            <person name="Donnadieu C."/>
            <person name="Desvignes T."/>
            <person name="Floi Bucao C."/>
            <person name="Jouanno E."/>
            <person name="Wen M."/>
            <person name="Mejri S."/>
            <person name="Dirks R."/>
            <person name="Jansen H."/>
            <person name="Henkel C."/>
            <person name="Chen W.J."/>
            <person name="Zahm M."/>
            <person name="Cabau C."/>
            <person name="Klopp C."/>
            <person name="Thompson A.W."/>
            <person name="Robinson-Rechavi M."/>
            <person name="Braasch I."/>
            <person name="Lecointre G."/>
            <person name="Bobe J."/>
            <person name="Postlethwait J.H."/>
            <person name="Berthelot C."/>
            <person name="Roest Crollius H."/>
            <person name="Guiguen Y."/>
        </authorList>
    </citation>
    <scope>NUCLEOTIDE SEQUENCE</scope>
    <source>
        <strain evidence="2">NC1722</strain>
    </source>
</reference>